<accession>A0A9N8DZW8</accession>
<dbReference type="AlphaFoldDB" id="A0A9N8DZW8"/>
<reference evidence="1" key="1">
    <citation type="submission" date="2020-06" db="EMBL/GenBank/DDBJ databases">
        <authorList>
            <consortium name="Plant Systems Biology data submission"/>
        </authorList>
    </citation>
    <scope>NUCLEOTIDE SEQUENCE</scope>
    <source>
        <strain evidence="1">D6</strain>
    </source>
</reference>
<proteinExistence type="predicted"/>
<evidence type="ECO:0000313" key="1">
    <source>
        <dbReference type="EMBL" id="CAB9509089.1"/>
    </source>
</evidence>
<dbReference type="EMBL" id="CAICTM010000373">
    <property type="protein sequence ID" value="CAB9509089.1"/>
    <property type="molecule type" value="Genomic_DNA"/>
</dbReference>
<protein>
    <submittedName>
        <fullName evidence="1">Uncharacterized protein</fullName>
    </submittedName>
</protein>
<comment type="caution">
    <text evidence="1">The sequence shown here is derived from an EMBL/GenBank/DDBJ whole genome shotgun (WGS) entry which is preliminary data.</text>
</comment>
<gene>
    <name evidence="1" type="ORF">SEMRO_374_G129330.2</name>
</gene>
<keyword evidence="2" id="KW-1185">Reference proteome</keyword>
<dbReference type="OrthoDB" id="61092at2759"/>
<organism evidence="1 2">
    <name type="scientific">Seminavis robusta</name>
    <dbReference type="NCBI Taxonomy" id="568900"/>
    <lineage>
        <taxon>Eukaryota</taxon>
        <taxon>Sar</taxon>
        <taxon>Stramenopiles</taxon>
        <taxon>Ochrophyta</taxon>
        <taxon>Bacillariophyta</taxon>
        <taxon>Bacillariophyceae</taxon>
        <taxon>Bacillariophycidae</taxon>
        <taxon>Naviculales</taxon>
        <taxon>Naviculaceae</taxon>
        <taxon>Seminavis</taxon>
    </lineage>
</organism>
<evidence type="ECO:0000313" key="2">
    <source>
        <dbReference type="Proteomes" id="UP001153069"/>
    </source>
</evidence>
<name>A0A9N8DZW8_9STRA</name>
<dbReference type="Proteomes" id="UP001153069">
    <property type="component" value="Unassembled WGS sequence"/>
</dbReference>
<sequence length="375" mass="41425">MNATNQQIRKKWIDESHDDTEAIRKLVGEALPGCASVLVLRGDHQTISLDDLLALGRCGGSFLELSKLLATLEEVPLGILFSPNTATLAAILALPNKHLSGLAQEVLEKRKGAWIDFSLDDSGAPKNPTNYSLNFVRILNLKHSNYLTEEEGEFRDHYLRIEKVLRNHDAVISVVTGTIMKEPRLDLTWKRVCTGCGHPRCFTIFPGTSDLCGIFLAFHDHTLSSNVRERGMRTEEVVEVAPDKTHWAQCSACKANSGVTKIEDLNVRPKCHYCRLRLPCPTVECHLCRHKYVSQDGAAEKAMKSAVCAADSTTARGLRLQKADGGGAFVCPRCVCKPNDMVQEAEVKLSALLEDNSVLRTLVPFEEYDVLVDGA</sequence>